<dbReference type="EMBL" id="CP025494">
    <property type="protein sequence ID" value="AVE04416.1"/>
    <property type="molecule type" value="Genomic_DNA"/>
</dbReference>
<protein>
    <submittedName>
        <fullName evidence="2">Uncharacterized protein</fullName>
    </submittedName>
</protein>
<reference evidence="2 3" key="1">
    <citation type="submission" date="2017-12" db="EMBL/GenBank/DDBJ databases">
        <title>Genome sequence of Pseudomonas palleroniana MAB3.</title>
        <authorList>
            <person name="Nascimento F.X."/>
        </authorList>
    </citation>
    <scope>NUCLEOTIDE SEQUENCE [LARGE SCALE GENOMIC DNA]</scope>
    <source>
        <strain evidence="2 3">MAB3</strain>
    </source>
</reference>
<gene>
    <name evidence="2" type="ORF">CYL20_07635</name>
</gene>
<evidence type="ECO:0000313" key="3">
    <source>
        <dbReference type="Proteomes" id="UP000237830"/>
    </source>
</evidence>
<feature type="region of interest" description="Disordered" evidence="1">
    <location>
        <begin position="1"/>
        <end position="22"/>
    </location>
</feature>
<dbReference type="AlphaFoldDB" id="A0A2L1J7I3"/>
<organism evidence="2 3">
    <name type="scientific">Pseudomonas palleroniana</name>
    <dbReference type="NCBI Taxonomy" id="191390"/>
    <lineage>
        <taxon>Bacteria</taxon>
        <taxon>Pseudomonadati</taxon>
        <taxon>Pseudomonadota</taxon>
        <taxon>Gammaproteobacteria</taxon>
        <taxon>Pseudomonadales</taxon>
        <taxon>Pseudomonadaceae</taxon>
        <taxon>Pseudomonas</taxon>
    </lineage>
</organism>
<evidence type="ECO:0000313" key="2">
    <source>
        <dbReference type="EMBL" id="AVE04416.1"/>
    </source>
</evidence>
<proteinExistence type="predicted"/>
<dbReference type="Proteomes" id="UP000237830">
    <property type="component" value="Chromosome"/>
</dbReference>
<name>A0A2L1J7I3_9PSED</name>
<evidence type="ECO:0000256" key="1">
    <source>
        <dbReference type="SAM" id="MobiDB-lite"/>
    </source>
</evidence>
<sequence length="106" mass="10853">MRGFGCSLTRSSGGQAGLGGEGDGMNDWLKGGIEQVGANCERSSGVVGLGTIHQCVAGLPGWLPSLGTTSFQSQPRQTHLVGGTDTNRLGWVAWSGDPKALARAPD</sequence>
<accession>A0A2L1J7I3</accession>